<keyword evidence="2" id="KW-1185">Reference proteome</keyword>
<dbReference type="PANTHER" id="PTHR47474">
    <property type="entry name" value="TYROSINE-PROTEIN PHOSPHATASE RLPH2"/>
    <property type="match status" value="1"/>
</dbReference>
<comment type="caution">
    <text evidence="1">The sequence shown here is derived from an EMBL/GenBank/DDBJ whole genome shotgun (WGS) entry which is preliminary data.</text>
</comment>
<name>A0ABD3LWE8_EUCGL</name>
<dbReference type="PANTHER" id="PTHR47474:SF1">
    <property type="entry name" value="TYROSINE-PROTEIN PHOSPHATASE RLPH2"/>
    <property type="match status" value="1"/>
</dbReference>
<dbReference type="Gene3D" id="3.60.21.10">
    <property type="match status" value="1"/>
</dbReference>
<gene>
    <name evidence="1" type="ORF">ACJRO7_001376</name>
</gene>
<protein>
    <recommendedName>
        <fullName evidence="3">Calcineurin-like phosphoesterase domain-containing protein</fullName>
    </recommendedName>
</protein>
<sequence length="207" mass="22764">MALTQTVICVGDVHGHFTELCAPWANLEFCTALVIFLGDYCDHGLVTRQVSLPASMTSPLPPPSAPSLATPETIREGWNIGEGCKNMHLRARRWAGKIKARFNKAEGTVFFFFFFEERDWDGDLNKKFLFCRVAAPTCGRQGSPAAVQMLKSLQAKDARIAKILAILHIQGLQLIIDKGDGSPDKPVTAVVLPSLKIIRNTDVLSIE</sequence>
<dbReference type="InterPro" id="IPR029052">
    <property type="entry name" value="Metallo-depent_PP-like"/>
</dbReference>
<evidence type="ECO:0000313" key="1">
    <source>
        <dbReference type="EMBL" id="KAL3754116.1"/>
    </source>
</evidence>
<evidence type="ECO:0008006" key="3">
    <source>
        <dbReference type="Google" id="ProtNLM"/>
    </source>
</evidence>
<proteinExistence type="predicted"/>
<accession>A0ABD3LWE8</accession>
<dbReference type="SUPFAM" id="SSF56300">
    <property type="entry name" value="Metallo-dependent phosphatases"/>
    <property type="match status" value="1"/>
</dbReference>
<evidence type="ECO:0000313" key="2">
    <source>
        <dbReference type="Proteomes" id="UP001634007"/>
    </source>
</evidence>
<dbReference type="EMBL" id="JBJKBG010000001">
    <property type="protein sequence ID" value="KAL3754116.1"/>
    <property type="molecule type" value="Genomic_DNA"/>
</dbReference>
<dbReference type="Proteomes" id="UP001634007">
    <property type="component" value="Unassembled WGS sequence"/>
</dbReference>
<reference evidence="1 2" key="1">
    <citation type="submission" date="2024-11" db="EMBL/GenBank/DDBJ databases">
        <title>Chromosome-level genome assembly of Eucalyptus globulus Labill. provides insights into its genome evolution.</title>
        <authorList>
            <person name="Li X."/>
        </authorList>
    </citation>
    <scope>NUCLEOTIDE SEQUENCE [LARGE SCALE GENOMIC DNA]</scope>
    <source>
        <strain evidence="1">CL2024</strain>
        <tissue evidence="1">Fresh tender leaves</tissue>
    </source>
</reference>
<dbReference type="AlphaFoldDB" id="A0ABD3LWE8"/>
<organism evidence="1 2">
    <name type="scientific">Eucalyptus globulus</name>
    <name type="common">Tasmanian blue gum</name>
    <dbReference type="NCBI Taxonomy" id="34317"/>
    <lineage>
        <taxon>Eukaryota</taxon>
        <taxon>Viridiplantae</taxon>
        <taxon>Streptophyta</taxon>
        <taxon>Embryophyta</taxon>
        <taxon>Tracheophyta</taxon>
        <taxon>Spermatophyta</taxon>
        <taxon>Magnoliopsida</taxon>
        <taxon>eudicotyledons</taxon>
        <taxon>Gunneridae</taxon>
        <taxon>Pentapetalae</taxon>
        <taxon>rosids</taxon>
        <taxon>malvids</taxon>
        <taxon>Myrtales</taxon>
        <taxon>Myrtaceae</taxon>
        <taxon>Myrtoideae</taxon>
        <taxon>Eucalypteae</taxon>
        <taxon>Eucalyptus</taxon>
    </lineage>
</organism>